<dbReference type="PANTHER" id="PTHR38450">
    <property type="entry name" value="STAGE V SPORULATION PROTEIN AC-RELATED"/>
    <property type="match status" value="1"/>
</dbReference>
<reference evidence="2" key="1">
    <citation type="submission" date="2020-10" db="EMBL/GenBank/DDBJ databases">
        <authorList>
            <person name="Gilroy R."/>
        </authorList>
    </citation>
    <scope>NUCLEOTIDE SEQUENCE</scope>
    <source>
        <strain evidence="2">13361</strain>
    </source>
</reference>
<dbReference type="AlphaFoldDB" id="A0A9D1CMI9"/>
<organism evidence="2 3">
    <name type="scientific">Candidatus Faecousia excrementigallinarum</name>
    <dbReference type="NCBI Taxonomy" id="2840806"/>
    <lineage>
        <taxon>Bacteria</taxon>
        <taxon>Bacillati</taxon>
        <taxon>Bacillota</taxon>
        <taxon>Clostridia</taxon>
        <taxon>Eubacteriales</taxon>
        <taxon>Oscillospiraceae</taxon>
        <taxon>Faecousia</taxon>
    </lineage>
</organism>
<name>A0A9D1CMI9_9FIRM</name>
<reference evidence="2" key="2">
    <citation type="journal article" date="2021" name="PeerJ">
        <title>Extensive microbial diversity within the chicken gut microbiome revealed by metagenomics and culture.</title>
        <authorList>
            <person name="Gilroy R."/>
            <person name="Ravi A."/>
            <person name="Getino M."/>
            <person name="Pursley I."/>
            <person name="Horton D.L."/>
            <person name="Alikhan N.F."/>
            <person name="Baker D."/>
            <person name="Gharbi K."/>
            <person name="Hall N."/>
            <person name="Watson M."/>
            <person name="Adriaenssens E.M."/>
            <person name="Foster-Nyarko E."/>
            <person name="Jarju S."/>
            <person name="Secka A."/>
            <person name="Antonio M."/>
            <person name="Oren A."/>
            <person name="Chaudhuri R.R."/>
            <person name="La Ragione R."/>
            <person name="Hildebrand F."/>
            <person name="Pallen M.J."/>
        </authorList>
    </citation>
    <scope>NUCLEOTIDE SEQUENCE</scope>
    <source>
        <strain evidence="2">13361</strain>
    </source>
</reference>
<evidence type="ECO:0000313" key="2">
    <source>
        <dbReference type="EMBL" id="HIQ68103.1"/>
    </source>
</evidence>
<dbReference type="InterPro" id="IPR014203">
    <property type="entry name" value="Spore_V_AC"/>
</dbReference>
<comment type="caution">
    <text evidence="2">The sequence shown here is derived from an EMBL/GenBank/DDBJ whole genome shotgun (WGS) entry which is preliminary data.</text>
</comment>
<dbReference type="InterPro" id="IPR005562">
    <property type="entry name" value="SpoVA"/>
</dbReference>
<feature type="transmembrane region" description="Helical" evidence="1">
    <location>
        <begin position="45"/>
        <end position="64"/>
    </location>
</feature>
<dbReference type="EMBL" id="DVFK01000086">
    <property type="protein sequence ID" value="HIQ68103.1"/>
    <property type="molecule type" value="Genomic_DNA"/>
</dbReference>
<protein>
    <submittedName>
        <fullName evidence="2">Stage V sporulation protein AC</fullName>
    </submittedName>
</protein>
<evidence type="ECO:0000256" key="1">
    <source>
        <dbReference type="SAM" id="Phobius"/>
    </source>
</evidence>
<dbReference type="Pfam" id="PF03862">
    <property type="entry name" value="SpoVAC_SpoVAEB"/>
    <property type="match status" value="1"/>
</dbReference>
<gene>
    <name evidence="2" type="primary">spoVAC</name>
    <name evidence="2" type="ORF">IAB74_06315</name>
</gene>
<keyword evidence="1" id="KW-1133">Transmembrane helix</keyword>
<evidence type="ECO:0000313" key="3">
    <source>
        <dbReference type="Proteomes" id="UP000886796"/>
    </source>
</evidence>
<feature type="transmembrane region" description="Helical" evidence="1">
    <location>
        <begin position="76"/>
        <end position="95"/>
    </location>
</feature>
<dbReference type="PANTHER" id="PTHR38450:SF1">
    <property type="entry name" value="STAGE V SPORULATION PROTEIN AC"/>
    <property type="match status" value="1"/>
</dbReference>
<proteinExistence type="predicted"/>
<feature type="transmembrane region" description="Helical" evidence="1">
    <location>
        <begin position="101"/>
        <end position="124"/>
    </location>
</feature>
<keyword evidence="1" id="KW-0472">Membrane</keyword>
<accession>A0A9D1CMI9</accession>
<feature type="transmembrane region" description="Helical" evidence="1">
    <location>
        <begin position="144"/>
        <end position="162"/>
    </location>
</feature>
<keyword evidence="1" id="KW-0812">Transmembrane</keyword>
<dbReference type="NCBIfam" id="TIGR02838">
    <property type="entry name" value="spore_V_AC"/>
    <property type="match status" value="1"/>
</dbReference>
<dbReference type="Proteomes" id="UP000886796">
    <property type="component" value="Unassembled WGS sequence"/>
</dbReference>
<sequence>MGLFLYEAAIAGKDSAGRDIMTQKEYGKRISQMAPPSPILKDCSFAYVIGGLICVLGQILWNYYGSLGLEKTDASTAASMTLVALSALFTGLSLYDNLAKYAGAGTLVPITGFANAVSAAAVEFKTEGYILGVGAKMFTIAGPVIVYGTTASVIYGLLYWIWMLMG</sequence>